<evidence type="ECO:0000256" key="1">
    <source>
        <dbReference type="SAM" id="MobiDB-lite"/>
    </source>
</evidence>
<organism evidence="2 3">
    <name type="scientific">Microtus ochrogaster</name>
    <name type="common">Prairie vole</name>
    <dbReference type="NCBI Taxonomy" id="79684"/>
    <lineage>
        <taxon>Eukaryota</taxon>
        <taxon>Metazoa</taxon>
        <taxon>Chordata</taxon>
        <taxon>Craniata</taxon>
        <taxon>Vertebrata</taxon>
        <taxon>Euteleostomi</taxon>
        <taxon>Mammalia</taxon>
        <taxon>Eutheria</taxon>
        <taxon>Euarchontoglires</taxon>
        <taxon>Glires</taxon>
        <taxon>Rodentia</taxon>
        <taxon>Myomorpha</taxon>
        <taxon>Muroidea</taxon>
        <taxon>Cricetidae</taxon>
        <taxon>Arvicolinae</taxon>
        <taxon>Microtus</taxon>
    </lineage>
</organism>
<comment type="caution">
    <text evidence="2">The sequence shown here is derived from an EMBL/GenBank/DDBJ whole genome shotgun (WGS) entry which is preliminary data.</text>
</comment>
<evidence type="ECO:0000313" key="3">
    <source>
        <dbReference type="Proteomes" id="UP000710432"/>
    </source>
</evidence>
<accession>A0A8J6KLH6</accession>
<proteinExistence type="predicted"/>
<dbReference type="Proteomes" id="UP000710432">
    <property type="component" value="Unassembled WGS sequence"/>
</dbReference>
<gene>
    <name evidence="2" type="ORF">LTLLF_184410</name>
</gene>
<protein>
    <submittedName>
        <fullName evidence="2">Uncharacterized protein</fullName>
    </submittedName>
</protein>
<dbReference type="EMBL" id="JAATJU010025300">
    <property type="protein sequence ID" value="KAH0504036.1"/>
    <property type="molecule type" value="Genomic_DNA"/>
</dbReference>
<feature type="region of interest" description="Disordered" evidence="1">
    <location>
        <begin position="69"/>
        <end position="94"/>
    </location>
</feature>
<dbReference type="AlphaFoldDB" id="A0A8J6KLH6"/>
<evidence type="ECO:0000313" key="2">
    <source>
        <dbReference type="EMBL" id="KAH0504036.1"/>
    </source>
</evidence>
<name>A0A8J6KLH6_MICOH</name>
<reference evidence="2" key="1">
    <citation type="submission" date="2020-03" db="EMBL/GenBank/DDBJ databases">
        <title>Studies in the Genomics of Life Span.</title>
        <authorList>
            <person name="Glass D."/>
        </authorList>
    </citation>
    <scope>NUCLEOTIDE SEQUENCE</scope>
    <source>
        <strain evidence="2">LTLLF</strain>
        <tissue evidence="2">Muscle</tissue>
    </source>
</reference>
<sequence>MGKTLRDSATVALTLLRGVKEQRGINGNGGRSPHGILVRKLETTGLNDEDVKGINDFSLRRLWSSNPSEYLRSPVQGRGTGEQSKGLGCKVAVT</sequence>